<dbReference type="InterPro" id="IPR001279">
    <property type="entry name" value="Metallo-B-lactamas"/>
</dbReference>
<protein>
    <submittedName>
        <fullName evidence="2">MBL fold metallo-hydrolase</fullName>
    </submittedName>
</protein>
<dbReference type="AlphaFoldDB" id="A0A4T2HAB7"/>
<name>A0A4T2HAB7_STRSU</name>
<organism evidence="2 3">
    <name type="scientific">Streptococcus suis</name>
    <dbReference type="NCBI Taxonomy" id="1307"/>
    <lineage>
        <taxon>Bacteria</taxon>
        <taxon>Bacillati</taxon>
        <taxon>Bacillota</taxon>
        <taxon>Bacilli</taxon>
        <taxon>Lactobacillales</taxon>
        <taxon>Streptococcaceae</taxon>
        <taxon>Streptococcus</taxon>
    </lineage>
</organism>
<reference evidence="2 3" key="1">
    <citation type="submission" date="2019-04" db="EMBL/GenBank/DDBJ databases">
        <title>Genome analysis of Streptococcus suis strain WUSS425.</title>
        <authorList>
            <person name="Chen H."/>
            <person name="Gao X."/>
            <person name="Wu Z."/>
        </authorList>
    </citation>
    <scope>NUCLEOTIDE SEQUENCE [LARGE SCALE GENOMIC DNA]</scope>
    <source>
        <strain evidence="2 3">WUSS425</strain>
    </source>
</reference>
<evidence type="ECO:0000313" key="3">
    <source>
        <dbReference type="Proteomes" id="UP000305768"/>
    </source>
</evidence>
<evidence type="ECO:0000259" key="1">
    <source>
        <dbReference type="Pfam" id="PF00753"/>
    </source>
</evidence>
<accession>A0A4T2HAB7</accession>
<dbReference type="EMBL" id="SSXP01000001">
    <property type="protein sequence ID" value="TII09238.1"/>
    <property type="molecule type" value="Genomic_DNA"/>
</dbReference>
<dbReference type="InterPro" id="IPR036866">
    <property type="entry name" value="RibonucZ/Hydroxyglut_hydro"/>
</dbReference>
<evidence type="ECO:0000313" key="2">
    <source>
        <dbReference type="EMBL" id="TII09238.1"/>
    </source>
</evidence>
<dbReference type="Proteomes" id="UP000305768">
    <property type="component" value="Unassembled WGS sequence"/>
</dbReference>
<dbReference type="Gene3D" id="3.60.15.10">
    <property type="entry name" value="Ribonuclease Z/Hydroxyacylglutathione hydrolase-like"/>
    <property type="match status" value="1"/>
</dbReference>
<dbReference type="Pfam" id="PF00753">
    <property type="entry name" value="Lactamase_B"/>
    <property type="match status" value="1"/>
</dbReference>
<sequence length="356" mass="40871">MSCVKREILPVGQGAFYLETLMLRGNEYRVIYDCGSATDVTYVETQIKANLNKNEEIHAVFISHLDDDHVNGLEFLLKHCNVKNLFFPLITKQTKQFNAIRNLINPQSRFLTQFINSEGNSIRELEGGSEVQLHPISEDASNDNRVIEVTQAIFGSNYRKLGWIYLPHNFREDTRKQIFETELKKISLSMSILDLNGQVDLQKLKKLWSQGTNSDKSEIKKAYSKVPGSLNVNSMMLYSGADLPFNGCSNKCRLFSCIYHHNGNYEYICFNGCLYTGDYESGKYDWNKKSGLVVNKNGILLKMSTLSILEILALFKFHITVQDIIIMKDLERRLISLLTLHRLENIIDIGTRTRKF</sequence>
<gene>
    <name evidence="2" type="ORF">FAJ34_00745</name>
</gene>
<proteinExistence type="predicted"/>
<dbReference type="GO" id="GO:0016787">
    <property type="term" value="F:hydrolase activity"/>
    <property type="evidence" value="ECO:0007669"/>
    <property type="project" value="UniProtKB-KW"/>
</dbReference>
<dbReference type="SUPFAM" id="SSF56281">
    <property type="entry name" value="Metallo-hydrolase/oxidoreductase"/>
    <property type="match status" value="1"/>
</dbReference>
<feature type="domain" description="Metallo-beta-lactamase" evidence="1">
    <location>
        <begin position="22"/>
        <end position="84"/>
    </location>
</feature>
<comment type="caution">
    <text evidence="2">The sequence shown here is derived from an EMBL/GenBank/DDBJ whole genome shotgun (WGS) entry which is preliminary data.</text>
</comment>
<keyword evidence="2" id="KW-0378">Hydrolase</keyword>
<dbReference type="RefSeq" id="WP_136627996.1">
    <property type="nucleotide sequence ID" value="NZ_JARQOJ010000001.1"/>
</dbReference>